<proteinExistence type="predicted"/>
<dbReference type="AlphaFoldDB" id="A0A9X5FE90"/>
<name>A0A9X5FE90_9MICO</name>
<dbReference type="InterPro" id="IPR011098">
    <property type="entry name" value="G5_dom"/>
</dbReference>
<dbReference type="Proteomes" id="UP000774283">
    <property type="component" value="Unassembled WGS sequence"/>
</dbReference>
<dbReference type="Pfam" id="PF07501">
    <property type="entry name" value="G5"/>
    <property type="match status" value="1"/>
</dbReference>
<reference evidence="3 4" key="1">
    <citation type="submission" date="2020-04" db="EMBL/GenBank/DDBJ databases">
        <title>MicrobeNet Type strains.</title>
        <authorList>
            <person name="Nicholson A.C."/>
        </authorList>
    </citation>
    <scope>NUCLEOTIDE SEQUENCE [LARGE SCALE GENOMIC DNA]</scope>
    <source>
        <strain evidence="3 4">ATCC BAA-789</strain>
    </source>
</reference>
<dbReference type="EMBL" id="JAAXOW010000003">
    <property type="protein sequence ID" value="NKX93627.1"/>
    <property type="molecule type" value="Genomic_DNA"/>
</dbReference>
<gene>
    <name evidence="3" type="ORF">HF995_10155</name>
</gene>
<evidence type="ECO:0000313" key="4">
    <source>
        <dbReference type="Proteomes" id="UP000774283"/>
    </source>
</evidence>
<evidence type="ECO:0000313" key="3">
    <source>
        <dbReference type="EMBL" id="NKX93627.1"/>
    </source>
</evidence>
<feature type="domain" description="G5" evidence="2">
    <location>
        <begin position="131"/>
        <end position="211"/>
    </location>
</feature>
<dbReference type="Gene3D" id="2.20.230.10">
    <property type="entry name" value="Resuscitation-promoting factor rpfb"/>
    <property type="match status" value="1"/>
</dbReference>
<sequence>MPLAPRRARRARRASRSGAGLKVVAQAGVLTFVVTGTVAFAQASGSAPEPSDAETIAAVTDLTERSREVASRSSARAQTFTVVVRGEKTVATTSAATVGAALSELGVVLSDDEGVSVDPTTPVSAGMEVVVDKVVRSTVTEVEVVEHDSEEQPDDALVEGTKIVETTGRDGRSSVTYIVEEVAGTVVSRTAVTSVVEAEVRDEVVRVGTLEIPDAGAKVLSPSQARALAKSMVADRGWDGEQFACLDKLWKKESGWRVTAANSSSGAYGIPQAYPGTKMGSVAADWRTNAKTQITWGLNYISGRFGTPCGAWNHSQARGWY</sequence>
<dbReference type="RefSeq" id="WP_168447699.1">
    <property type="nucleotide sequence ID" value="NZ_JAAXOW010000003.1"/>
</dbReference>
<evidence type="ECO:0000259" key="2">
    <source>
        <dbReference type="PROSITE" id="PS51109"/>
    </source>
</evidence>
<dbReference type="SMART" id="SM01208">
    <property type="entry name" value="G5"/>
    <property type="match status" value="1"/>
</dbReference>
<comment type="caution">
    <text evidence="3">The sequence shown here is derived from an EMBL/GenBank/DDBJ whole genome shotgun (WGS) entry which is preliminary data.</text>
</comment>
<dbReference type="InterPro" id="IPR023346">
    <property type="entry name" value="Lysozyme-like_dom_sf"/>
</dbReference>
<dbReference type="PROSITE" id="PS51109">
    <property type="entry name" value="G5"/>
    <property type="match status" value="1"/>
</dbReference>
<accession>A0A9X5FE90</accession>
<keyword evidence="4" id="KW-1185">Reference proteome</keyword>
<evidence type="ECO:0000256" key="1">
    <source>
        <dbReference type="ARBA" id="ARBA00022729"/>
    </source>
</evidence>
<dbReference type="SUPFAM" id="SSF53955">
    <property type="entry name" value="Lysozyme-like"/>
    <property type="match status" value="1"/>
</dbReference>
<organism evidence="3 4">
    <name type="scientific">Sanguibacter hominis ATCC BAA-789</name>
    <dbReference type="NCBI Taxonomy" id="1312740"/>
    <lineage>
        <taxon>Bacteria</taxon>
        <taxon>Bacillati</taxon>
        <taxon>Actinomycetota</taxon>
        <taxon>Actinomycetes</taxon>
        <taxon>Micrococcales</taxon>
        <taxon>Sanguibacteraceae</taxon>
        <taxon>Sanguibacter</taxon>
    </lineage>
</organism>
<protein>
    <recommendedName>
        <fullName evidence="2">G5 domain-containing protein</fullName>
    </recommendedName>
</protein>
<keyword evidence="1" id="KW-0732">Signal</keyword>